<protein>
    <submittedName>
        <fullName evidence="1">Uncharacterized protein</fullName>
    </submittedName>
</protein>
<dbReference type="EMBL" id="LAZR01029206">
    <property type="protein sequence ID" value="KKL60282.1"/>
    <property type="molecule type" value="Genomic_DNA"/>
</dbReference>
<sequence>MTTAREQIENLRLRGETGKAKRAFLDYSALGPQRSIPLLLEQYRDPDRYVQTNYRDKKAPPTRQLNTLKQWSSAYDWVARAGTITDKQTGIILREQERGYAEAMQYTYAQVANRVKVLNSLTEMLVAHIQDQGIIRTIVKVSRGKFMEETQVDVLAITALRGLLDDLAKETGGRVRALELMGKDGGPIELSVAARNTLEGRLLQGAALEDTKEAA</sequence>
<name>A0A0F9GAX0_9ZZZZ</name>
<reference evidence="1" key="1">
    <citation type="journal article" date="2015" name="Nature">
        <title>Complex archaea that bridge the gap between prokaryotes and eukaryotes.</title>
        <authorList>
            <person name="Spang A."/>
            <person name="Saw J.H."/>
            <person name="Jorgensen S.L."/>
            <person name="Zaremba-Niedzwiedzka K."/>
            <person name="Martijn J."/>
            <person name="Lind A.E."/>
            <person name="van Eijk R."/>
            <person name="Schleper C."/>
            <person name="Guy L."/>
            <person name="Ettema T.J."/>
        </authorList>
    </citation>
    <scope>NUCLEOTIDE SEQUENCE</scope>
</reference>
<gene>
    <name evidence="1" type="ORF">LCGC14_2206880</name>
</gene>
<comment type="caution">
    <text evidence="1">The sequence shown here is derived from an EMBL/GenBank/DDBJ whole genome shotgun (WGS) entry which is preliminary data.</text>
</comment>
<proteinExistence type="predicted"/>
<evidence type="ECO:0000313" key="1">
    <source>
        <dbReference type="EMBL" id="KKL60282.1"/>
    </source>
</evidence>
<organism evidence="1">
    <name type="scientific">marine sediment metagenome</name>
    <dbReference type="NCBI Taxonomy" id="412755"/>
    <lineage>
        <taxon>unclassified sequences</taxon>
        <taxon>metagenomes</taxon>
        <taxon>ecological metagenomes</taxon>
    </lineage>
</organism>
<dbReference type="AlphaFoldDB" id="A0A0F9GAX0"/>
<accession>A0A0F9GAX0</accession>